<feature type="region of interest" description="Disordered" evidence="1">
    <location>
        <begin position="1"/>
        <end position="23"/>
    </location>
</feature>
<dbReference type="WBParaSite" id="jg8724">
    <property type="protein sequence ID" value="jg8724"/>
    <property type="gene ID" value="jg8724"/>
</dbReference>
<feature type="region of interest" description="Disordered" evidence="1">
    <location>
        <begin position="163"/>
        <end position="197"/>
    </location>
</feature>
<sequence length="293" mass="32930">MASPGIRACPSEAETTTSEPTTTTTAYRSWNNWNSYASTSPKNGLAKINETDKWLEIEVTEADAGYWSSVNSKNKLKVTKDADNTIRITIDANGGNRRLLLSQKSGHIRWMRIHCKYCGAWIDIVENCAQRVVHFSTDKTNTLSGTATGNPWSTNYVHTPVVKDEDTSAVLPGGAKPEDYPDDEEEESQSTTSTTTTSSYWSYRYTQPVQKPKLVVKFASNCKQDVRNVVVEQFHRLGLEPPPELDEEEILSSTTEMATTKKQKLRRGDVLVPKGQFYNRKVWFANSESKSEE</sequence>
<name>A0A915EQH4_9BILA</name>
<evidence type="ECO:0000313" key="3">
    <source>
        <dbReference type="WBParaSite" id="jg8724"/>
    </source>
</evidence>
<reference evidence="3" key="1">
    <citation type="submission" date="2022-11" db="UniProtKB">
        <authorList>
            <consortium name="WormBaseParasite"/>
        </authorList>
    </citation>
    <scope>IDENTIFICATION</scope>
</reference>
<evidence type="ECO:0000256" key="1">
    <source>
        <dbReference type="SAM" id="MobiDB-lite"/>
    </source>
</evidence>
<proteinExistence type="predicted"/>
<evidence type="ECO:0000313" key="2">
    <source>
        <dbReference type="Proteomes" id="UP000887574"/>
    </source>
</evidence>
<feature type="compositionally biased region" description="Low complexity" evidence="1">
    <location>
        <begin position="10"/>
        <end position="23"/>
    </location>
</feature>
<keyword evidence="2" id="KW-1185">Reference proteome</keyword>
<dbReference type="Proteomes" id="UP000887574">
    <property type="component" value="Unplaced"/>
</dbReference>
<accession>A0A915EQH4</accession>
<organism evidence="2 3">
    <name type="scientific">Ditylenchus dipsaci</name>
    <dbReference type="NCBI Taxonomy" id="166011"/>
    <lineage>
        <taxon>Eukaryota</taxon>
        <taxon>Metazoa</taxon>
        <taxon>Ecdysozoa</taxon>
        <taxon>Nematoda</taxon>
        <taxon>Chromadorea</taxon>
        <taxon>Rhabditida</taxon>
        <taxon>Tylenchina</taxon>
        <taxon>Tylenchomorpha</taxon>
        <taxon>Sphaerularioidea</taxon>
        <taxon>Anguinidae</taxon>
        <taxon>Anguininae</taxon>
        <taxon>Ditylenchus</taxon>
    </lineage>
</organism>
<dbReference type="AlphaFoldDB" id="A0A915EQH4"/>
<protein>
    <submittedName>
        <fullName evidence="3">Uncharacterized protein</fullName>
    </submittedName>
</protein>